<dbReference type="PANTHER" id="PTHR15683:SF8">
    <property type="entry name" value="SCAFFOLD ATTACHMENT FACTOR B, ISOFORM B"/>
    <property type="match status" value="1"/>
</dbReference>
<dbReference type="InterPro" id="IPR036361">
    <property type="entry name" value="SAP_dom_sf"/>
</dbReference>
<dbReference type="InterPro" id="IPR000504">
    <property type="entry name" value="RRM_dom"/>
</dbReference>
<evidence type="ECO:0000256" key="9">
    <source>
        <dbReference type="ARBA" id="ARBA00023015"/>
    </source>
</evidence>
<evidence type="ECO:0000256" key="2">
    <source>
        <dbReference type="ARBA" id="ARBA00022481"/>
    </source>
</evidence>
<dbReference type="GO" id="GO:0003723">
    <property type="term" value="F:RNA binding"/>
    <property type="evidence" value="ECO:0007669"/>
    <property type="project" value="UniProtKB-UniRule"/>
</dbReference>
<keyword evidence="4" id="KW-1017">Isopeptide bond</keyword>
<dbReference type="SUPFAM" id="SSF54928">
    <property type="entry name" value="RNA-binding domain, RBD"/>
    <property type="match status" value="1"/>
</dbReference>
<dbReference type="PROSITE" id="PS50800">
    <property type="entry name" value="SAP"/>
    <property type="match status" value="1"/>
</dbReference>
<reference evidence="17" key="1">
    <citation type="submission" date="2020-03" db="EMBL/GenBank/DDBJ databases">
        <title>Transcriptomic Profiling of the Digestive Tract of the Rat Flea, Xenopsylla cheopis, Following Blood Feeding and Infection with Yersinia pestis.</title>
        <authorList>
            <person name="Bland D.M."/>
            <person name="Martens C.A."/>
            <person name="Virtaneva K."/>
            <person name="Kanakabandi K."/>
            <person name="Long D."/>
            <person name="Rosenke R."/>
            <person name="Saturday G.A."/>
            <person name="Hoyt F.H."/>
            <person name="Bruno D.P."/>
            <person name="Ribeiro J.M.C."/>
            <person name="Hinnebusch J."/>
        </authorList>
    </citation>
    <scope>NUCLEOTIDE SEQUENCE</scope>
</reference>
<keyword evidence="7 13" id="KW-0694">RNA-binding</keyword>
<dbReference type="Gene3D" id="1.10.720.30">
    <property type="entry name" value="SAP domain"/>
    <property type="match status" value="1"/>
</dbReference>
<keyword evidence="9" id="KW-0805">Transcription regulation</keyword>
<protein>
    <submittedName>
        <fullName evidence="17">Putative hsp27-ere-tata-binding protein/scaffold attachment factor saf-b</fullName>
    </submittedName>
</protein>
<organism evidence="17">
    <name type="scientific">Xenopsylla cheopis</name>
    <name type="common">Oriental rat flea</name>
    <name type="synonym">Pulex cheopis</name>
    <dbReference type="NCBI Taxonomy" id="163159"/>
    <lineage>
        <taxon>Eukaryota</taxon>
        <taxon>Metazoa</taxon>
        <taxon>Ecdysozoa</taxon>
        <taxon>Arthropoda</taxon>
        <taxon>Hexapoda</taxon>
        <taxon>Insecta</taxon>
        <taxon>Pterygota</taxon>
        <taxon>Neoptera</taxon>
        <taxon>Endopterygota</taxon>
        <taxon>Siphonaptera</taxon>
        <taxon>Pulicidae</taxon>
        <taxon>Xenopsyllinae</taxon>
        <taxon>Xenopsylla</taxon>
    </lineage>
</organism>
<feature type="compositionally biased region" description="Basic and acidic residues" evidence="14">
    <location>
        <begin position="442"/>
        <end position="472"/>
    </location>
</feature>
<dbReference type="InterPro" id="IPR012677">
    <property type="entry name" value="Nucleotide-bd_a/b_plait_sf"/>
</dbReference>
<dbReference type="EMBL" id="GIIL01005370">
    <property type="protein sequence ID" value="NOV49096.1"/>
    <property type="molecule type" value="Transcribed_RNA"/>
</dbReference>
<feature type="compositionally biased region" description="Basic and acidic residues" evidence="14">
    <location>
        <begin position="769"/>
        <end position="786"/>
    </location>
</feature>
<feature type="compositionally biased region" description="Low complexity" evidence="14">
    <location>
        <begin position="282"/>
        <end position="299"/>
    </location>
</feature>
<evidence type="ECO:0000256" key="14">
    <source>
        <dbReference type="SAM" id="MobiDB-lite"/>
    </source>
</evidence>
<dbReference type="SUPFAM" id="SSF68906">
    <property type="entry name" value="SAP domain"/>
    <property type="match status" value="1"/>
</dbReference>
<dbReference type="GO" id="GO:0043565">
    <property type="term" value="F:sequence-specific DNA binding"/>
    <property type="evidence" value="ECO:0007669"/>
    <property type="project" value="TreeGrafter"/>
</dbReference>
<keyword evidence="8" id="KW-0007">Acetylation</keyword>
<keyword evidence="3" id="KW-0678">Repressor</keyword>
<feature type="compositionally biased region" description="Basic and acidic residues" evidence="14">
    <location>
        <begin position="270"/>
        <end position="281"/>
    </location>
</feature>
<dbReference type="InterPro" id="IPR035979">
    <property type="entry name" value="RBD_domain_sf"/>
</dbReference>
<feature type="compositionally biased region" description="Basic and acidic residues" evidence="14">
    <location>
        <begin position="300"/>
        <end position="309"/>
    </location>
</feature>
<feature type="compositionally biased region" description="Basic and acidic residues" evidence="14">
    <location>
        <begin position="704"/>
        <end position="715"/>
    </location>
</feature>
<evidence type="ECO:0000256" key="12">
    <source>
        <dbReference type="ARBA" id="ARBA00023242"/>
    </source>
</evidence>
<feature type="compositionally biased region" description="Basic and acidic residues" evidence="14">
    <location>
        <begin position="232"/>
        <end position="262"/>
    </location>
</feature>
<feature type="compositionally biased region" description="Gly residues" evidence="14">
    <location>
        <begin position="850"/>
        <end position="866"/>
    </location>
</feature>
<feature type="compositionally biased region" description="Basic and acidic residues" evidence="14">
    <location>
        <begin position="824"/>
        <end position="843"/>
    </location>
</feature>
<evidence type="ECO:0000256" key="7">
    <source>
        <dbReference type="ARBA" id="ARBA00022884"/>
    </source>
</evidence>
<feature type="compositionally biased region" description="Basic and acidic residues" evidence="14">
    <location>
        <begin position="612"/>
        <end position="644"/>
    </location>
</feature>
<feature type="compositionally biased region" description="Acidic residues" evidence="14">
    <location>
        <begin position="65"/>
        <end position="82"/>
    </location>
</feature>
<dbReference type="SMART" id="SM00360">
    <property type="entry name" value="RRM"/>
    <property type="match status" value="1"/>
</dbReference>
<keyword evidence="12" id="KW-0539">Nucleus</keyword>
<keyword evidence="2" id="KW-0488">Methylation</keyword>
<evidence type="ECO:0000259" key="15">
    <source>
        <dbReference type="PROSITE" id="PS50102"/>
    </source>
</evidence>
<dbReference type="InterPro" id="IPR034781">
    <property type="entry name" value="SAFB1_2_RBD"/>
</dbReference>
<sequence length="946" mass="105436">MASDGNFRNLNDLRVSDLREELEKRGLDKSGVKSVLVKRLQQVLSEERGNSNKTTMEKPDTASGEVEEENVSQDFDPEDVDPNDMVVKDELDASIDENETNEIEKEENGDENDEAAEEGEIEPEQEENEDKEEEEKAADNHYELKQLAVKVEDCASKIRPGPACSKISKAALSKPKPACNNVGNKPENQEQEDSINLTIGEDEEKLLQEADDSQPRSKTDVKRPPKSTANIVKKEQASAKVERSLAKEENKDVQSADVPIKEECEENTLETEKKSEEETMESKNTATEATSTSTSPSKSAGKEDKDSTKKSSTSTSRNLWVSGLASSTRATDLKQVFSKYGKVIGAKVVTSARTPGARCYGYVTMATNEDATKCIHNLHRTELHGRMVSVERAKSDNAVPSKKEAAKSEAEHGKADGDKISMSENKSADASATNGTSASVEGSKDQDKSAEGDSEKKLRSEGKSDKDKERSSSRKSRSKVSSKSRDRDRSRGHRRFKSNSSKERKMDVLSFEKIRAEREKQRIRDRERALREEERKRRAEQQRNREVERWQREEAARLAKEREKLEREREKIERDRVEILKLERTRQKLERERLELERMELKKQQMKIEEARIAAKRSALDRREPYPPGHDDRKRPTLGERRIEAPPPPRFDQVSSGVGGPSQSRSGAGNYGDSGDLMTSKKRDYGGKRDEIRKNDIRGGAGGDFKRGSDFDIVPRHSGGGGHMMHPSHSSHQANLIKYPGQSYDDRGRDNSELGSRQDSSGGPLQSSRSKDSSRYADRSGDRPSERGSGMSYRGGGDRDNGRRPVESTDHRSSSGSKMAVRGSSRERRYGDGGIKDSGRYSDRPNSSWHGGGGSSSSKPYGGGMNSSGSMNSNQNMVSNNPWANDSRSKPSQNQSSAWHQVDNPSSNDRWSRSGLYPPGVSPNSLMGSSNSYGDHRYGMTSMRKY</sequence>
<dbReference type="GO" id="GO:0006357">
    <property type="term" value="P:regulation of transcription by RNA polymerase II"/>
    <property type="evidence" value="ECO:0007669"/>
    <property type="project" value="TreeGrafter"/>
</dbReference>
<evidence type="ECO:0000256" key="3">
    <source>
        <dbReference type="ARBA" id="ARBA00022491"/>
    </source>
</evidence>
<dbReference type="PROSITE" id="PS50102">
    <property type="entry name" value="RRM"/>
    <property type="match status" value="1"/>
</dbReference>
<feature type="compositionally biased region" description="Polar residues" evidence="14">
    <location>
        <begin position="422"/>
        <end position="440"/>
    </location>
</feature>
<feature type="compositionally biased region" description="Polar residues" evidence="14">
    <location>
        <begin position="882"/>
        <end position="909"/>
    </location>
</feature>
<feature type="compositionally biased region" description="Polar residues" evidence="14">
    <location>
        <begin position="922"/>
        <end position="933"/>
    </location>
</feature>
<feature type="compositionally biased region" description="Basic and acidic residues" evidence="14">
    <location>
        <begin position="679"/>
        <end position="697"/>
    </location>
</feature>
<feature type="compositionally biased region" description="Polar residues" evidence="14">
    <location>
        <begin position="753"/>
        <end position="768"/>
    </location>
</feature>
<keyword evidence="11" id="KW-0804">Transcription</keyword>
<keyword evidence="5" id="KW-0597">Phosphoprotein</keyword>
<feature type="region of interest" description="Disordered" evidence="14">
    <location>
        <begin position="42"/>
        <end position="143"/>
    </location>
</feature>
<evidence type="ECO:0000256" key="13">
    <source>
        <dbReference type="PROSITE-ProRule" id="PRU00176"/>
    </source>
</evidence>
<dbReference type="SMART" id="SM00513">
    <property type="entry name" value="SAP"/>
    <property type="match status" value="1"/>
</dbReference>
<dbReference type="GO" id="GO:0005634">
    <property type="term" value="C:nucleus"/>
    <property type="evidence" value="ECO:0007669"/>
    <property type="project" value="UniProtKB-SubCell"/>
</dbReference>
<feature type="compositionally biased region" description="Low complexity" evidence="14">
    <location>
        <begin position="653"/>
        <end position="667"/>
    </location>
</feature>
<evidence type="ECO:0000256" key="5">
    <source>
        <dbReference type="ARBA" id="ARBA00022553"/>
    </source>
</evidence>
<dbReference type="Gene3D" id="3.30.70.330">
    <property type="match status" value="1"/>
</dbReference>
<feature type="region of interest" description="Disordered" evidence="14">
    <location>
        <begin position="392"/>
        <end position="549"/>
    </location>
</feature>
<feature type="compositionally biased region" description="Basic and acidic residues" evidence="14">
    <location>
        <begin position="392"/>
        <end position="421"/>
    </location>
</feature>
<feature type="compositionally biased region" description="Basic and acidic residues" evidence="14">
    <location>
        <begin position="45"/>
        <end position="60"/>
    </location>
</feature>
<dbReference type="InterPro" id="IPR051738">
    <property type="entry name" value="SAF_Modulators"/>
</dbReference>
<dbReference type="GO" id="GO:0050684">
    <property type="term" value="P:regulation of mRNA processing"/>
    <property type="evidence" value="ECO:0007669"/>
    <property type="project" value="TreeGrafter"/>
</dbReference>
<dbReference type="Pfam" id="PF02037">
    <property type="entry name" value="SAP"/>
    <property type="match status" value="1"/>
</dbReference>
<evidence type="ECO:0000256" key="6">
    <source>
        <dbReference type="ARBA" id="ARBA00022843"/>
    </source>
</evidence>
<dbReference type="AlphaFoldDB" id="A0A6M2DS78"/>
<evidence type="ECO:0000256" key="4">
    <source>
        <dbReference type="ARBA" id="ARBA00022499"/>
    </source>
</evidence>
<feature type="domain" description="SAP" evidence="16">
    <location>
        <begin position="10"/>
        <end position="44"/>
    </location>
</feature>
<feature type="compositionally biased region" description="Basic and acidic residues" evidence="14">
    <location>
        <begin position="796"/>
        <end position="813"/>
    </location>
</feature>
<feature type="compositionally biased region" description="Basic and acidic residues" evidence="14">
    <location>
        <begin position="205"/>
        <end position="223"/>
    </location>
</feature>
<evidence type="ECO:0000313" key="17">
    <source>
        <dbReference type="EMBL" id="NOV49096.1"/>
    </source>
</evidence>
<keyword evidence="6" id="KW-0832">Ubl conjugation</keyword>
<feature type="domain" description="RRM" evidence="15">
    <location>
        <begin position="317"/>
        <end position="395"/>
    </location>
</feature>
<evidence type="ECO:0000256" key="11">
    <source>
        <dbReference type="ARBA" id="ARBA00023163"/>
    </source>
</evidence>
<evidence type="ECO:0000256" key="1">
    <source>
        <dbReference type="ARBA" id="ARBA00004123"/>
    </source>
</evidence>
<dbReference type="Pfam" id="PF00076">
    <property type="entry name" value="RRM_1"/>
    <property type="match status" value="1"/>
</dbReference>
<dbReference type="CDD" id="cd12679">
    <property type="entry name" value="RRM_SAFB1_SAFB2"/>
    <property type="match status" value="1"/>
</dbReference>
<keyword evidence="10" id="KW-0238">DNA-binding</keyword>
<evidence type="ECO:0000256" key="10">
    <source>
        <dbReference type="ARBA" id="ARBA00023125"/>
    </source>
</evidence>
<feature type="region of interest" description="Disordered" evidence="14">
    <location>
        <begin position="612"/>
        <end position="946"/>
    </location>
</feature>
<proteinExistence type="predicted"/>
<name>A0A6M2DS78_XENCH</name>
<comment type="subcellular location">
    <subcellularLocation>
        <location evidence="1">Nucleus</location>
    </subcellularLocation>
</comment>
<accession>A0A6M2DS78</accession>
<dbReference type="InterPro" id="IPR003034">
    <property type="entry name" value="SAP_dom"/>
</dbReference>
<evidence type="ECO:0000259" key="16">
    <source>
        <dbReference type="PROSITE" id="PS50800"/>
    </source>
</evidence>
<feature type="region of interest" description="Disordered" evidence="14">
    <location>
        <begin position="167"/>
        <end position="324"/>
    </location>
</feature>
<dbReference type="PANTHER" id="PTHR15683">
    <property type="entry name" value="SCAFFOLD ATTACHMENT FACTOR B-RELATED"/>
    <property type="match status" value="1"/>
</dbReference>
<feature type="compositionally biased region" description="Basic residues" evidence="14">
    <location>
        <begin position="473"/>
        <end position="482"/>
    </location>
</feature>
<feature type="compositionally biased region" description="Acidic residues" evidence="14">
    <location>
        <begin position="92"/>
        <end position="136"/>
    </location>
</feature>
<feature type="compositionally biased region" description="Basic and acidic residues" evidence="14">
    <location>
        <begin position="500"/>
        <end position="549"/>
    </location>
</feature>
<evidence type="ECO:0000256" key="8">
    <source>
        <dbReference type="ARBA" id="ARBA00022990"/>
    </source>
</evidence>
<feature type="compositionally biased region" description="Low complexity" evidence="14">
    <location>
        <begin position="867"/>
        <end position="881"/>
    </location>
</feature>